<protein>
    <submittedName>
        <fullName evidence="1">Uncharacterized protein</fullName>
    </submittedName>
</protein>
<proteinExistence type="predicted"/>
<evidence type="ECO:0000313" key="1">
    <source>
        <dbReference type="EMBL" id="SAL74929.1"/>
    </source>
</evidence>
<keyword evidence="2" id="KW-1185">Reference proteome</keyword>
<dbReference type="Proteomes" id="UP000054717">
    <property type="component" value="Unassembled WGS sequence"/>
</dbReference>
<dbReference type="RefSeq" id="WP_125469786.1">
    <property type="nucleotide sequence ID" value="NZ_FCNZ02000025.1"/>
</dbReference>
<accession>A0A158K2H8</accession>
<comment type="caution">
    <text evidence="1">The sequence shown here is derived from an EMBL/GenBank/DDBJ whole genome shotgun (WGS) entry which is preliminary data.</text>
</comment>
<evidence type="ECO:0000313" key="2">
    <source>
        <dbReference type="Proteomes" id="UP000054717"/>
    </source>
</evidence>
<reference evidence="1" key="1">
    <citation type="submission" date="2016-01" db="EMBL/GenBank/DDBJ databases">
        <authorList>
            <person name="Peeters Charlotte."/>
        </authorList>
    </citation>
    <scope>NUCLEOTIDE SEQUENCE</scope>
    <source>
        <strain evidence="1">LMG 22936</strain>
    </source>
</reference>
<name>A0A158K2H8_9BURK</name>
<dbReference type="EMBL" id="FCNZ02000025">
    <property type="protein sequence ID" value="SAL74929.1"/>
    <property type="molecule type" value="Genomic_DNA"/>
</dbReference>
<organism evidence="1 2">
    <name type="scientific">Caballeronia telluris</name>
    <dbReference type="NCBI Taxonomy" id="326475"/>
    <lineage>
        <taxon>Bacteria</taxon>
        <taxon>Pseudomonadati</taxon>
        <taxon>Pseudomonadota</taxon>
        <taxon>Betaproteobacteria</taxon>
        <taxon>Burkholderiales</taxon>
        <taxon>Burkholderiaceae</taxon>
        <taxon>Caballeronia</taxon>
    </lineage>
</organism>
<sequence>MNQINRHVGPYPSQFYVELEALIQQTEHIVKPDPFEQEVLHVVEKLADDGKLKMALFRLHEVIDARLDGQGF</sequence>
<gene>
    <name evidence="1" type="ORF">AWB66_05091</name>
</gene>
<dbReference type="AlphaFoldDB" id="A0A158K2H8"/>